<dbReference type="InterPro" id="IPR039652">
    <property type="entry name" value="Coatomer_zeta"/>
</dbReference>
<evidence type="ECO:0000256" key="4">
    <source>
        <dbReference type="ARBA" id="ARBA00022448"/>
    </source>
</evidence>
<dbReference type="GO" id="GO:0006890">
    <property type="term" value="P:retrograde vesicle-mediated transport, Golgi to endoplasmic reticulum"/>
    <property type="evidence" value="ECO:0007669"/>
    <property type="project" value="UniProtKB-UniRule"/>
</dbReference>
<accession>A0A0R0LTH4</accession>
<evidence type="ECO:0000256" key="6">
    <source>
        <dbReference type="ARBA" id="ARBA00023034"/>
    </source>
</evidence>
<dbReference type="GO" id="GO:0006891">
    <property type="term" value="P:intra-Golgi vesicle-mediated transport"/>
    <property type="evidence" value="ECO:0007669"/>
    <property type="project" value="TreeGrafter"/>
</dbReference>
<dbReference type="SUPFAM" id="SSF64356">
    <property type="entry name" value="SNARE-like"/>
    <property type="match status" value="1"/>
</dbReference>
<dbReference type="Proteomes" id="UP000051530">
    <property type="component" value="Unassembled WGS sequence"/>
</dbReference>
<dbReference type="OrthoDB" id="10249988at2759"/>
<keyword evidence="8 10" id="KW-0968">Cytoplasmic vesicle</keyword>
<proteinExistence type="inferred from homology"/>
<dbReference type="InterPro" id="IPR011012">
    <property type="entry name" value="Longin-like_dom_sf"/>
</dbReference>
<keyword evidence="4 10" id="KW-0813">Transport</keyword>
<dbReference type="GO" id="GO:0006886">
    <property type="term" value="P:intracellular protein transport"/>
    <property type="evidence" value="ECO:0007669"/>
    <property type="project" value="TreeGrafter"/>
</dbReference>
<keyword evidence="6 10" id="KW-0333">Golgi apparatus</keyword>
<dbReference type="GO" id="GO:0030126">
    <property type="term" value="C:COPI vesicle coat"/>
    <property type="evidence" value="ECO:0007669"/>
    <property type="project" value="UniProtKB-UniRule"/>
</dbReference>
<name>A0A0R0LTH4_9MICR</name>
<comment type="similarity">
    <text evidence="3 10">Belongs to the adaptor complexes small subunit family.</text>
</comment>
<evidence type="ECO:0000256" key="2">
    <source>
        <dbReference type="ARBA" id="ARBA00004555"/>
    </source>
</evidence>
<evidence type="ECO:0000256" key="1">
    <source>
        <dbReference type="ARBA" id="ARBA00004156"/>
    </source>
</evidence>
<comment type="caution">
    <text evidence="11">The sequence shown here is derived from an EMBL/GenBank/DDBJ whole genome shotgun (WGS) entry which is preliminary data.</text>
</comment>
<keyword evidence="5 10" id="KW-0653">Protein transport</keyword>
<dbReference type="AlphaFoldDB" id="A0A0R0LTH4"/>
<protein>
    <recommendedName>
        <fullName evidence="10">Coatomer subunit zeta</fullName>
    </recommendedName>
</protein>
<evidence type="ECO:0000256" key="3">
    <source>
        <dbReference type="ARBA" id="ARBA00006972"/>
    </source>
</evidence>
<keyword evidence="10" id="KW-0963">Cytoplasm</keyword>
<comment type="subcellular location">
    <subcellularLocation>
        <location evidence="10">Cytoplasm</location>
    </subcellularLocation>
    <subcellularLocation>
        <location evidence="10">Golgi apparatus membrane</location>
        <topology evidence="10">Peripheral membrane protein</topology>
        <orientation evidence="10">Cytoplasmic side</orientation>
    </subcellularLocation>
    <subcellularLocation>
        <location evidence="10">Cytoplasmic vesicle</location>
        <location evidence="10">COPI-coated vesicle membrane</location>
        <topology evidence="10">Peripheral membrane protein</topology>
        <orientation evidence="10">Cytoplasmic side</orientation>
    </subcellularLocation>
    <subcellularLocation>
        <location evidence="1">Cytoplasmic vesicle membrane</location>
    </subcellularLocation>
    <subcellularLocation>
        <location evidence="9">Endomembrane system</location>
        <topology evidence="9">Peripheral membrane protein</topology>
        <orientation evidence="9">Cytoplasmic side</orientation>
    </subcellularLocation>
    <subcellularLocation>
        <location evidence="2">Golgi apparatus</location>
    </subcellularLocation>
</comment>
<evidence type="ECO:0000256" key="10">
    <source>
        <dbReference type="RuleBase" id="RU366053"/>
    </source>
</evidence>
<evidence type="ECO:0000313" key="11">
    <source>
        <dbReference type="EMBL" id="KRH92602.1"/>
    </source>
</evidence>
<comment type="subunit">
    <text evidence="10">Oligomeric complex that consists of at least the alpha, beta, beta', gamma, delta, epsilon and zeta subunits.</text>
</comment>
<dbReference type="VEuPathDB" id="MicrosporidiaDB:M153_41250001018"/>
<keyword evidence="7 10" id="KW-0472">Membrane</keyword>
<keyword evidence="12" id="KW-1185">Reference proteome</keyword>
<organism evidence="11 12">
    <name type="scientific">Pseudoloma neurophilia</name>
    <dbReference type="NCBI Taxonomy" id="146866"/>
    <lineage>
        <taxon>Eukaryota</taxon>
        <taxon>Fungi</taxon>
        <taxon>Fungi incertae sedis</taxon>
        <taxon>Microsporidia</taxon>
        <taxon>Pseudoloma</taxon>
    </lineage>
</organism>
<dbReference type="GO" id="GO:0000139">
    <property type="term" value="C:Golgi membrane"/>
    <property type="evidence" value="ECO:0007669"/>
    <property type="project" value="UniProtKB-SubCell"/>
</dbReference>
<reference evidence="11 12" key="1">
    <citation type="submission" date="2015-07" db="EMBL/GenBank/DDBJ databases">
        <title>The genome of Pseudoloma neurophilia, a relevant intracellular parasite of the zebrafish.</title>
        <authorList>
            <person name="Ndikumana S."/>
            <person name="Pelin A."/>
            <person name="Sanders J."/>
            <person name="Corradi N."/>
        </authorList>
    </citation>
    <scope>NUCLEOTIDE SEQUENCE [LARGE SCALE GENOMIC DNA]</scope>
    <source>
        <strain evidence="11 12">MK1</strain>
    </source>
</reference>
<dbReference type="EMBL" id="LGUB01000805">
    <property type="protein sequence ID" value="KRH92602.1"/>
    <property type="molecule type" value="Genomic_DNA"/>
</dbReference>
<evidence type="ECO:0000256" key="8">
    <source>
        <dbReference type="ARBA" id="ARBA00023329"/>
    </source>
</evidence>
<dbReference type="Gene3D" id="3.30.450.60">
    <property type="match status" value="1"/>
</dbReference>
<evidence type="ECO:0000256" key="5">
    <source>
        <dbReference type="ARBA" id="ARBA00022927"/>
    </source>
</evidence>
<sequence length="163" mass="19031">LEILDIEGVLILDSKYTRVYGREYTPVPLTIQTFKEGLHTNNDTSIFLTGDSNTLVLYRKINDIFIIFYGNSYCNELFLNSMMNVFVESLTILMKNEVTCTNIDSKYDYLILLIEYFIYDGMFMVDTVEELVKMVPKRNFENIKGMPVPKGFSSIFKKVKFFK</sequence>
<evidence type="ECO:0000256" key="9">
    <source>
        <dbReference type="ARBA" id="ARBA00029433"/>
    </source>
</evidence>
<dbReference type="PANTHER" id="PTHR11043">
    <property type="entry name" value="ZETA-COAT PROTEIN"/>
    <property type="match status" value="1"/>
</dbReference>
<evidence type="ECO:0000256" key="7">
    <source>
        <dbReference type="ARBA" id="ARBA00023136"/>
    </source>
</evidence>
<comment type="function">
    <text evidence="10">The zeta subunit may be involved in regulating the coat assembly and, hence, the rate of biosynthetic protein transport due to its association-dissociation properties with the coatomer complex.</text>
</comment>
<keyword evidence="10" id="KW-0931">ER-Golgi transport</keyword>
<gene>
    <name evidence="11" type="ORF">M153_41250001018</name>
</gene>
<evidence type="ECO:0000313" key="12">
    <source>
        <dbReference type="Proteomes" id="UP000051530"/>
    </source>
</evidence>
<feature type="non-terminal residue" evidence="11">
    <location>
        <position position="1"/>
    </location>
</feature>
<dbReference type="PANTHER" id="PTHR11043:SF0">
    <property type="entry name" value="COATOMER SUBUNIT ZETA"/>
    <property type="match status" value="1"/>
</dbReference>